<dbReference type="RefSeq" id="WP_090476425.1">
    <property type="nucleotide sequence ID" value="NZ_FOWZ01000001.1"/>
</dbReference>
<evidence type="ECO:0000313" key="3">
    <source>
        <dbReference type="Proteomes" id="UP000199331"/>
    </source>
</evidence>
<evidence type="ECO:0000313" key="2">
    <source>
        <dbReference type="EMBL" id="SFO83585.1"/>
    </source>
</evidence>
<gene>
    <name evidence="2" type="ORF">SAMN04488060_0162</name>
</gene>
<protein>
    <submittedName>
        <fullName evidence="2">Uncharacterized protein</fullName>
    </submittedName>
</protein>
<dbReference type="InterPro" id="IPR058513">
    <property type="entry name" value="DUF8200"/>
</dbReference>
<dbReference type="InterPro" id="IPR058067">
    <property type="entry name" value="CC_3452-like"/>
</dbReference>
<dbReference type="OrthoDB" id="7594837at2"/>
<feature type="signal peptide" evidence="1">
    <location>
        <begin position="1"/>
        <end position="19"/>
    </location>
</feature>
<evidence type="ECO:0000256" key="1">
    <source>
        <dbReference type="SAM" id="SignalP"/>
    </source>
</evidence>
<accession>A0A1I5KEU1</accession>
<keyword evidence="3" id="KW-1185">Reference proteome</keyword>
<dbReference type="Pfam" id="PF26624">
    <property type="entry name" value="DUF8200"/>
    <property type="match status" value="1"/>
</dbReference>
<keyword evidence="1" id="KW-0732">Signal</keyword>
<dbReference type="NCBIfam" id="NF047636">
    <property type="entry name" value="CC_3452_fam"/>
    <property type="match status" value="1"/>
</dbReference>
<dbReference type="EMBL" id="FOWZ01000001">
    <property type="protein sequence ID" value="SFO83585.1"/>
    <property type="molecule type" value="Genomic_DNA"/>
</dbReference>
<organism evidence="2 3">
    <name type="scientific">Qipengyuania nanhaisediminis</name>
    <dbReference type="NCBI Taxonomy" id="604088"/>
    <lineage>
        <taxon>Bacteria</taxon>
        <taxon>Pseudomonadati</taxon>
        <taxon>Pseudomonadota</taxon>
        <taxon>Alphaproteobacteria</taxon>
        <taxon>Sphingomonadales</taxon>
        <taxon>Erythrobacteraceae</taxon>
        <taxon>Qipengyuania</taxon>
    </lineage>
</organism>
<dbReference type="STRING" id="604088.SAMN04488060_0162"/>
<sequence length="113" mass="11997">MTLSLDRSAKISVFVSAFAYTALTFGALTTPTAAEARSEAPYYTAELAQPAAERTTVAGGVAWICSDTSCVARKGTSRPVRICRDLKRDLGEVKSFTAKGEELDADKLAKCNG</sequence>
<proteinExistence type="predicted"/>
<name>A0A1I5KEU1_9SPHN</name>
<dbReference type="Proteomes" id="UP000199331">
    <property type="component" value="Unassembled WGS sequence"/>
</dbReference>
<feature type="chain" id="PRO_5011561509" evidence="1">
    <location>
        <begin position="20"/>
        <end position="113"/>
    </location>
</feature>
<dbReference type="AlphaFoldDB" id="A0A1I5KEU1"/>
<reference evidence="3" key="1">
    <citation type="submission" date="2016-10" db="EMBL/GenBank/DDBJ databases">
        <authorList>
            <person name="Varghese N."/>
            <person name="Submissions S."/>
        </authorList>
    </citation>
    <scope>NUCLEOTIDE SEQUENCE [LARGE SCALE GENOMIC DNA]</scope>
    <source>
        <strain evidence="3">CGMCC 1.7715</strain>
    </source>
</reference>